<dbReference type="InterPro" id="IPR051401">
    <property type="entry name" value="GtrA_CellWall_Glycosyl"/>
</dbReference>
<evidence type="ECO:0000256" key="2">
    <source>
        <dbReference type="ARBA" id="ARBA00009399"/>
    </source>
</evidence>
<feature type="domain" description="GtrA/DPMS transmembrane" evidence="7">
    <location>
        <begin position="11"/>
        <end position="137"/>
    </location>
</feature>
<evidence type="ECO:0000256" key="3">
    <source>
        <dbReference type="ARBA" id="ARBA00022692"/>
    </source>
</evidence>
<proteinExistence type="inferred from homology"/>
<sequence>MKKIFNNQIFKYLVAGILATVVYFVIKMLTFALLQNGVLSELLAQLTAIIFAFVTNKFWVFEKTENSLLSEFVKFTVSRLFVMFISVAANWYFVDTNPSLLTDTFHLSRNQAVFVLSLILQVLTIILNYIFSKFLIFTEKIR</sequence>
<comment type="similarity">
    <text evidence="2">Belongs to the GtrA family.</text>
</comment>
<organism evidence="8 9">
    <name type="scientific">Pseudolactococcus hodotermopsidis</name>
    <dbReference type="NCBI Taxonomy" id="2709157"/>
    <lineage>
        <taxon>Bacteria</taxon>
        <taxon>Bacillati</taxon>
        <taxon>Bacillota</taxon>
        <taxon>Bacilli</taxon>
        <taxon>Lactobacillales</taxon>
        <taxon>Streptococcaceae</taxon>
        <taxon>Pseudolactococcus</taxon>
    </lineage>
</organism>
<dbReference type="GO" id="GO:0005886">
    <property type="term" value="C:plasma membrane"/>
    <property type="evidence" value="ECO:0007669"/>
    <property type="project" value="TreeGrafter"/>
</dbReference>
<dbReference type="GO" id="GO:0000271">
    <property type="term" value="P:polysaccharide biosynthetic process"/>
    <property type="evidence" value="ECO:0007669"/>
    <property type="project" value="InterPro"/>
</dbReference>
<evidence type="ECO:0000313" key="8">
    <source>
        <dbReference type="EMBL" id="GFH42885.1"/>
    </source>
</evidence>
<evidence type="ECO:0000313" key="9">
    <source>
        <dbReference type="Proteomes" id="UP000480303"/>
    </source>
</evidence>
<dbReference type="EMBL" id="BLLI01000044">
    <property type="protein sequence ID" value="GFH42885.1"/>
    <property type="molecule type" value="Genomic_DNA"/>
</dbReference>
<dbReference type="AlphaFoldDB" id="A0A6A0BDX5"/>
<protein>
    <submittedName>
        <fullName evidence="8">Polysaccharide synthesis protein GtrA</fullName>
    </submittedName>
</protein>
<keyword evidence="4 6" id="KW-1133">Transmembrane helix</keyword>
<comment type="caution">
    <text evidence="8">The sequence shown here is derived from an EMBL/GenBank/DDBJ whole genome shotgun (WGS) entry which is preliminary data.</text>
</comment>
<feature type="transmembrane region" description="Helical" evidence="6">
    <location>
        <begin position="113"/>
        <end position="136"/>
    </location>
</feature>
<feature type="transmembrane region" description="Helical" evidence="6">
    <location>
        <begin position="42"/>
        <end position="60"/>
    </location>
</feature>
<accession>A0A6A0BDX5</accession>
<evidence type="ECO:0000256" key="6">
    <source>
        <dbReference type="SAM" id="Phobius"/>
    </source>
</evidence>
<keyword evidence="5 6" id="KW-0472">Membrane</keyword>
<name>A0A6A0BDX5_9LACT</name>
<dbReference type="Pfam" id="PF04138">
    <property type="entry name" value="GtrA_DPMS_TM"/>
    <property type="match status" value="1"/>
</dbReference>
<keyword evidence="3 6" id="KW-0812">Transmembrane</keyword>
<feature type="transmembrane region" description="Helical" evidence="6">
    <location>
        <begin position="12"/>
        <end position="36"/>
    </location>
</feature>
<gene>
    <name evidence="8" type="primary">mesH</name>
    <name evidence="8" type="ORF">Hs30E_14360</name>
</gene>
<dbReference type="PANTHER" id="PTHR38459">
    <property type="entry name" value="PROPHAGE BACTOPRENOL-LINKED GLUCOSE TRANSLOCASE HOMOLOG"/>
    <property type="match status" value="1"/>
</dbReference>
<evidence type="ECO:0000256" key="4">
    <source>
        <dbReference type="ARBA" id="ARBA00022989"/>
    </source>
</evidence>
<dbReference type="Proteomes" id="UP000480303">
    <property type="component" value="Unassembled WGS sequence"/>
</dbReference>
<evidence type="ECO:0000259" key="7">
    <source>
        <dbReference type="Pfam" id="PF04138"/>
    </source>
</evidence>
<dbReference type="RefSeq" id="WP_172209289.1">
    <property type="nucleotide sequence ID" value="NZ_BLLI01000044.1"/>
</dbReference>
<evidence type="ECO:0000256" key="5">
    <source>
        <dbReference type="ARBA" id="ARBA00023136"/>
    </source>
</evidence>
<comment type="subcellular location">
    <subcellularLocation>
        <location evidence="1">Membrane</location>
        <topology evidence="1">Multi-pass membrane protein</topology>
    </subcellularLocation>
</comment>
<evidence type="ECO:0000256" key="1">
    <source>
        <dbReference type="ARBA" id="ARBA00004141"/>
    </source>
</evidence>
<dbReference type="InterPro" id="IPR007267">
    <property type="entry name" value="GtrA_DPMS_TM"/>
</dbReference>
<feature type="transmembrane region" description="Helical" evidence="6">
    <location>
        <begin position="72"/>
        <end position="93"/>
    </location>
</feature>
<reference evidence="8 9" key="1">
    <citation type="submission" date="2020-02" db="EMBL/GenBank/DDBJ databases">
        <title>Draft genome sequence of Lactococcus sp. Hs30E4-3.</title>
        <authorList>
            <person name="Noda S."/>
            <person name="Yuki M."/>
            <person name="Ohkuma M."/>
        </authorList>
    </citation>
    <scope>NUCLEOTIDE SEQUENCE [LARGE SCALE GENOMIC DNA]</scope>
    <source>
        <strain evidence="8 9">Hs30E4-3</strain>
    </source>
</reference>
<dbReference type="PANTHER" id="PTHR38459:SF5">
    <property type="entry name" value="CELL WALL TEICHOIC ACID GLYCOSYLATION PROTEIN GTCA"/>
    <property type="match status" value="1"/>
</dbReference>
<keyword evidence="9" id="KW-1185">Reference proteome</keyword>